<comment type="caution">
    <text evidence="1">The sequence shown here is derived from an EMBL/GenBank/DDBJ whole genome shotgun (WGS) entry which is preliminary data.</text>
</comment>
<reference evidence="1 2" key="1">
    <citation type="journal article" date="2021" name="Commun. Biol.">
        <title>The genome of Shorea leprosula (Dipterocarpaceae) highlights the ecological relevance of drought in aseasonal tropical rainforests.</title>
        <authorList>
            <person name="Ng K.K.S."/>
            <person name="Kobayashi M.J."/>
            <person name="Fawcett J.A."/>
            <person name="Hatakeyama M."/>
            <person name="Paape T."/>
            <person name="Ng C.H."/>
            <person name="Ang C.C."/>
            <person name="Tnah L.H."/>
            <person name="Lee C.T."/>
            <person name="Nishiyama T."/>
            <person name="Sese J."/>
            <person name="O'Brien M.J."/>
            <person name="Copetti D."/>
            <person name="Mohd Noor M.I."/>
            <person name="Ong R.C."/>
            <person name="Putra M."/>
            <person name="Sireger I.Z."/>
            <person name="Indrioko S."/>
            <person name="Kosugi Y."/>
            <person name="Izuno A."/>
            <person name="Isagi Y."/>
            <person name="Lee S.L."/>
            <person name="Shimizu K.K."/>
        </authorList>
    </citation>
    <scope>NUCLEOTIDE SEQUENCE [LARGE SCALE GENOMIC DNA]</scope>
    <source>
        <strain evidence="1">214</strain>
    </source>
</reference>
<accession>A0AAV5LCN2</accession>
<dbReference type="EMBL" id="BPVZ01000108">
    <property type="protein sequence ID" value="GKV35014.1"/>
    <property type="molecule type" value="Genomic_DNA"/>
</dbReference>
<sequence length="35" mass="3895">MKKAGINYILKVQNVRMSNTLICRIYISSCTACGT</sequence>
<evidence type="ECO:0000313" key="1">
    <source>
        <dbReference type="EMBL" id="GKV35014.1"/>
    </source>
</evidence>
<protein>
    <submittedName>
        <fullName evidence="1">Uncharacterized protein</fullName>
    </submittedName>
</protein>
<gene>
    <name evidence="1" type="ORF">SLEP1_g43336</name>
</gene>
<name>A0AAV5LCN2_9ROSI</name>
<dbReference type="Proteomes" id="UP001054252">
    <property type="component" value="Unassembled WGS sequence"/>
</dbReference>
<proteinExistence type="predicted"/>
<evidence type="ECO:0000313" key="2">
    <source>
        <dbReference type="Proteomes" id="UP001054252"/>
    </source>
</evidence>
<organism evidence="1 2">
    <name type="scientific">Rubroshorea leprosula</name>
    <dbReference type="NCBI Taxonomy" id="152421"/>
    <lineage>
        <taxon>Eukaryota</taxon>
        <taxon>Viridiplantae</taxon>
        <taxon>Streptophyta</taxon>
        <taxon>Embryophyta</taxon>
        <taxon>Tracheophyta</taxon>
        <taxon>Spermatophyta</taxon>
        <taxon>Magnoliopsida</taxon>
        <taxon>eudicotyledons</taxon>
        <taxon>Gunneridae</taxon>
        <taxon>Pentapetalae</taxon>
        <taxon>rosids</taxon>
        <taxon>malvids</taxon>
        <taxon>Malvales</taxon>
        <taxon>Dipterocarpaceae</taxon>
        <taxon>Rubroshorea</taxon>
    </lineage>
</organism>
<keyword evidence="2" id="KW-1185">Reference proteome</keyword>
<dbReference type="AlphaFoldDB" id="A0AAV5LCN2"/>